<dbReference type="SUPFAM" id="SSF52799">
    <property type="entry name" value="(Phosphotyrosine protein) phosphatases II"/>
    <property type="match status" value="2"/>
</dbReference>
<keyword evidence="12" id="KW-0904">Protein phosphatase</keyword>
<dbReference type="SUPFAM" id="SSF49265">
    <property type="entry name" value="Fibronectin type III"/>
    <property type="match status" value="1"/>
</dbReference>
<keyword evidence="6" id="KW-0964">Secreted</keyword>
<evidence type="ECO:0000256" key="20">
    <source>
        <dbReference type="SAM" id="MobiDB-lite"/>
    </source>
</evidence>
<feature type="region of interest" description="Disordered" evidence="20">
    <location>
        <begin position="1447"/>
        <end position="1470"/>
    </location>
</feature>
<dbReference type="GO" id="GO:0005576">
    <property type="term" value="C:extracellular region"/>
    <property type="evidence" value="ECO:0007669"/>
    <property type="project" value="UniProtKB-SubCell"/>
</dbReference>
<evidence type="ECO:0000256" key="17">
    <source>
        <dbReference type="ARBA" id="ARBA00051722"/>
    </source>
</evidence>
<dbReference type="PANTHER" id="PTHR19134:SF461">
    <property type="entry name" value="RECEPTOR-TYPE TYROSINE-PROTEIN PHOSPHATASE ZETA"/>
    <property type="match status" value="1"/>
</dbReference>
<evidence type="ECO:0000313" key="27">
    <source>
        <dbReference type="Proteomes" id="UP000565698"/>
    </source>
</evidence>
<dbReference type="Pfam" id="PF00194">
    <property type="entry name" value="Carb_anhydrase"/>
    <property type="match status" value="1"/>
</dbReference>
<dbReference type="GO" id="GO:0004725">
    <property type="term" value="F:protein tyrosine phosphatase activity"/>
    <property type="evidence" value="ECO:0007669"/>
    <property type="project" value="UniProtKB-EC"/>
</dbReference>
<dbReference type="GO" id="GO:0005886">
    <property type="term" value="C:plasma membrane"/>
    <property type="evidence" value="ECO:0007669"/>
    <property type="project" value="UniProtKB-SubCell"/>
</dbReference>
<gene>
    <name evidence="26" type="primary">Ptprz1</name>
    <name evidence="26" type="ORF">THIORB_R02500</name>
</gene>
<evidence type="ECO:0000256" key="3">
    <source>
        <dbReference type="ARBA" id="ARBA00006246"/>
    </source>
</evidence>
<evidence type="ECO:0000256" key="19">
    <source>
        <dbReference type="ARBA" id="ARBA00068084"/>
    </source>
</evidence>
<evidence type="ECO:0000256" key="10">
    <source>
        <dbReference type="ARBA" id="ARBA00022737"/>
    </source>
</evidence>
<feature type="compositionally biased region" description="Polar residues" evidence="20">
    <location>
        <begin position="2283"/>
        <end position="2293"/>
    </location>
</feature>
<dbReference type="GO" id="GO:0007417">
    <property type="term" value="P:central nervous system development"/>
    <property type="evidence" value="ECO:0007669"/>
    <property type="project" value="UniProtKB-ARBA"/>
</dbReference>
<evidence type="ECO:0000256" key="4">
    <source>
        <dbReference type="ARBA" id="ARBA00013064"/>
    </source>
</evidence>
<dbReference type="InterPro" id="IPR003961">
    <property type="entry name" value="FN3_dom"/>
</dbReference>
<dbReference type="FunFam" id="3.90.190.10:FF:000016">
    <property type="entry name" value="receptor-type tyrosine-protein phosphatase gamma isoform X1"/>
    <property type="match status" value="1"/>
</dbReference>
<keyword evidence="11" id="KW-0378">Hydrolase</keyword>
<feature type="compositionally biased region" description="Polar residues" evidence="20">
    <location>
        <begin position="1541"/>
        <end position="1555"/>
    </location>
</feature>
<keyword evidence="9" id="KW-0732">Signal</keyword>
<evidence type="ECO:0000256" key="11">
    <source>
        <dbReference type="ARBA" id="ARBA00022801"/>
    </source>
</evidence>
<reference evidence="26 27" key="1">
    <citation type="submission" date="2019-09" db="EMBL/GenBank/DDBJ databases">
        <title>Bird 10,000 Genomes (B10K) Project - Family phase.</title>
        <authorList>
            <person name="Zhang G."/>
        </authorList>
    </citation>
    <scope>NUCLEOTIDE SEQUENCE [LARGE SCALE GENOMIC DNA]</scope>
    <source>
        <strain evidence="26">B10K-DU-002-47</strain>
        <tissue evidence="26">Muscle</tissue>
    </source>
</reference>
<dbReference type="PROSITE" id="PS50853">
    <property type="entry name" value="FN3"/>
    <property type="match status" value="1"/>
</dbReference>
<keyword evidence="16" id="KW-0325">Glycoprotein</keyword>
<keyword evidence="7" id="KW-0597">Phosphoprotein</keyword>
<evidence type="ECO:0000256" key="18">
    <source>
        <dbReference type="ARBA" id="ARBA00059596"/>
    </source>
</evidence>
<comment type="subcellular location">
    <subcellularLocation>
        <location evidence="1">Cell membrane</location>
        <topology evidence="1">Single-pass type I membrane protein</topology>
    </subcellularLocation>
    <subcellularLocation>
        <location evidence="2">Secreted</location>
    </subcellularLocation>
</comment>
<dbReference type="Pfam" id="PF00102">
    <property type="entry name" value="Y_phosphatase"/>
    <property type="match status" value="2"/>
</dbReference>
<dbReference type="InterPro" id="IPR003595">
    <property type="entry name" value="Tyr_Pase_cat"/>
</dbReference>
<evidence type="ECO:0000256" key="21">
    <source>
        <dbReference type="SAM" id="Phobius"/>
    </source>
</evidence>
<dbReference type="SUPFAM" id="SSF51069">
    <property type="entry name" value="Carbonic anhydrase"/>
    <property type="match status" value="1"/>
</dbReference>
<comment type="similarity">
    <text evidence="3">Belongs to the protein-tyrosine phosphatase family. Receptor class 5 subfamily.</text>
</comment>
<evidence type="ECO:0000256" key="13">
    <source>
        <dbReference type="ARBA" id="ARBA00022989"/>
    </source>
</evidence>
<dbReference type="Gene3D" id="3.90.190.10">
    <property type="entry name" value="Protein tyrosine phosphatase superfamily"/>
    <property type="match status" value="2"/>
</dbReference>
<keyword evidence="8 21" id="KW-0812">Transmembrane</keyword>
<dbReference type="InterPro" id="IPR001148">
    <property type="entry name" value="CA_dom"/>
</dbReference>
<dbReference type="InterPro" id="IPR016130">
    <property type="entry name" value="Tyr_Pase_AS"/>
</dbReference>
<evidence type="ECO:0000256" key="6">
    <source>
        <dbReference type="ARBA" id="ARBA00022525"/>
    </source>
</evidence>
<feature type="region of interest" description="Disordered" evidence="20">
    <location>
        <begin position="605"/>
        <end position="627"/>
    </location>
</feature>
<feature type="region of interest" description="Disordered" evidence="20">
    <location>
        <begin position="572"/>
        <end position="591"/>
    </location>
</feature>
<dbReference type="PROSITE" id="PS51144">
    <property type="entry name" value="ALPHA_CA_2"/>
    <property type="match status" value="1"/>
</dbReference>
<evidence type="ECO:0000313" key="26">
    <source>
        <dbReference type="EMBL" id="NXP10633.1"/>
    </source>
</evidence>
<evidence type="ECO:0000256" key="2">
    <source>
        <dbReference type="ARBA" id="ARBA00004613"/>
    </source>
</evidence>
<comment type="caution">
    <text evidence="26">The sequence shown here is derived from an EMBL/GenBank/DDBJ whole genome shotgun (WGS) entry which is preliminary data.</text>
</comment>
<evidence type="ECO:0000259" key="23">
    <source>
        <dbReference type="PROSITE" id="PS50056"/>
    </source>
</evidence>
<evidence type="ECO:0000259" key="24">
    <source>
        <dbReference type="PROSITE" id="PS50853"/>
    </source>
</evidence>
<keyword evidence="13 21" id="KW-1133">Transmembrane helix</keyword>
<evidence type="ECO:0000256" key="8">
    <source>
        <dbReference type="ARBA" id="ARBA00022692"/>
    </source>
</evidence>
<keyword evidence="15" id="KW-1015">Disulfide bond</keyword>
<dbReference type="InterPro" id="IPR036116">
    <property type="entry name" value="FN3_sf"/>
</dbReference>
<dbReference type="FunFam" id="3.90.190.10:FF:000013">
    <property type="entry name" value="receptor-type tyrosine-protein phosphatase zeta isoform X1"/>
    <property type="match status" value="1"/>
</dbReference>
<dbReference type="SMART" id="SM00404">
    <property type="entry name" value="PTPc_motif"/>
    <property type="match status" value="2"/>
</dbReference>
<dbReference type="PANTHER" id="PTHR19134">
    <property type="entry name" value="RECEPTOR-TYPE TYROSINE-PROTEIN PHOSPHATASE"/>
    <property type="match status" value="1"/>
</dbReference>
<dbReference type="Gene3D" id="2.60.40.10">
    <property type="entry name" value="Immunoglobulins"/>
    <property type="match status" value="1"/>
</dbReference>
<evidence type="ECO:0000256" key="9">
    <source>
        <dbReference type="ARBA" id="ARBA00022729"/>
    </source>
</evidence>
<feature type="domain" description="Tyrosine specific protein phosphatases" evidence="23">
    <location>
        <begin position="1902"/>
        <end position="1976"/>
    </location>
</feature>
<feature type="compositionally biased region" description="Polar residues" evidence="20">
    <location>
        <begin position="610"/>
        <end position="625"/>
    </location>
</feature>
<dbReference type="PROSITE" id="PS50055">
    <property type="entry name" value="TYR_PHOSPHATASE_PTP"/>
    <property type="match status" value="2"/>
</dbReference>
<dbReference type="InterPro" id="IPR041887">
    <property type="entry name" value="Alpha_CARP_receptor-type"/>
</dbReference>
<dbReference type="FunFam" id="3.10.200.10:FF:000004">
    <property type="entry name" value="receptor-type tyrosine-protein phosphatase zeta isoform X1"/>
    <property type="match status" value="1"/>
</dbReference>
<comment type="catalytic activity">
    <reaction evidence="17">
        <text>O-phospho-L-tyrosyl-[protein] + H2O = L-tyrosyl-[protein] + phosphate</text>
        <dbReference type="Rhea" id="RHEA:10684"/>
        <dbReference type="Rhea" id="RHEA-COMP:10136"/>
        <dbReference type="Rhea" id="RHEA-COMP:20101"/>
        <dbReference type="ChEBI" id="CHEBI:15377"/>
        <dbReference type="ChEBI" id="CHEBI:43474"/>
        <dbReference type="ChEBI" id="CHEBI:46858"/>
        <dbReference type="ChEBI" id="CHEBI:61978"/>
        <dbReference type="EC" id="3.1.3.48"/>
    </reaction>
</comment>
<feature type="region of interest" description="Disordered" evidence="20">
    <location>
        <begin position="444"/>
        <end position="463"/>
    </location>
</feature>
<feature type="region of interest" description="Disordered" evidence="20">
    <location>
        <begin position="2283"/>
        <end position="2308"/>
    </location>
</feature>
<evidence type="ECO:0000259" key="22">
    <source>
        <dbReference type="PROSITE" id="PS50055"/>
    </source>
</evidence>
<evidence type="ECO:0000256" key="16">
    <source>
        <dbReference type="ARBA" id="ARBA00023180"/>
    </source>
</evidence>
<dbReference type="SMART" id="SM01057">
    <property type="entry name" value="Carb_anhydrase"/>
    <property type="match status" value="1"/>
</dbReference>
<feature type="non-terminal residue" evidence="26">
    <location>
        <position position="1"/>
    </location>
</feature>
<evidence type="ECO:0000256" key="15">
    <source>
        <dbReference type="ARBA" id="ARBA00023157"/>
    </source>
</evidence>
<keyword evidence="14 21" id="KW-0472">Membrane</keyword>
<feature type="compositionally biased region" description="Basic and acidic residues" evidence="20">
    <location>
        <begin position="450"/>
        <end position="463"/>
    </location>
</feature>
<keyword evidence="27" id="KW-1185">Reference proteome</keyword>
<evidence type="ECO:0000256" key="14">
    <source>
        <dbReference type="ARBA" id="ARBA00023136"/>
    </source>
</evidence>
<dbReference type="EC" id="3.1.3.48" evidence="4"/>
<feature type="domain" description="Alpha-carbonic anhydrase" evidence="25">
    <location>
        <begin position="17"/>
        <end position="281"/>
    </location>
</feature>
<evidence type="ECO:0000256" key="5">
    <source>
        <dbReference type="ARBA" id="ARBA00022475"/>
    </source>
</evidence>
<dbReference type="SMART" id="SM00060">
    <property type="entry name" value="FN3"/>
    <property type="match status" value="1"/>
</dbReference>
<dbReference type="InterPro" id="IPR050348">
    <property type="entry name" value="Protein-Tyr_Phosphatase"/>
</dbReference>
<accession>A0A7L1XKE2</accession>
<organism evidence="26 27">
    <name type="scientific">Thinocorus orbignyianus</name>
    <dbReference type="NCBI Taxonomy" id="161742"/>
    <lineage>
        <taxon>Eukaryota</taxon>
        <taxon>Metazoa</taxon>
        <taxon>Chordata</taxon>
        <taxon>Craniata</taxon>
        <taxon>Vertebrata</taxon>
        <taxon>Euteleostomi</taxon>
        <taxon>Archelosauria</taxon>
        <taxon>Archosauria</taxon>
        <taxon>Dinosauria</taxon>
        <taxon>Saurischia</taxon>
        <taxon>Theropoda</taxon>
        <taxon>Coelurosauria</taxon>
        <taxon>Aves</taxon>
        <taxon>Neognathae</taxon>
        <taxon>Neoaves</taxon>
        <taxon>Aequornithes</taxon>
        <taxon>Ciconiiformes</taxon>
        <taxon>Thinocoridae</taxon>
        <taxon>Thinocorus</taxon>
    </lineage>
</organism>
<dbReference type="CDD" id="cd00063">
    <property type="entry name" value="FN3"/>
    <property type="match status" value="1"/>
</dbReference>
<dbReference type="CDD" id="cd17669">
    <property type="entry name" value="R-PTP-Z-2"/>
    <property type="match status" value="1"/>
</dbReference>
<feature type="region of interest" description="Disordered" evidence="20">
    <location>
        <begin position="1526"/>
        <end position="1561"/>
    </location>
</feature>
<dbReference type="FunFam" id="2.60.40.10:FF:000313">
    <property type="entry name" value="Receptor-type tyrosine-protein phosphatase zeta"/>
    <property type="match status" value="1"/>
</dbReference>
<keyword evidence="10" id="KW-0677">Repeat</keyword>
<dbReference type="PRINTS" id="PR00700">
    <property type="entry name" value="PRTYPHPHTASE"/>
</dbReference>
<dbReference type="InterPro" id="IPR000387">
    <property type="entry name" value="Tyr_Pase_dom"/>
</dbReference>
<protein>
    <recommendedName>
        <fullName evidence="19">Receptor-type tyrosine-protein phosphatase zeta</fullName>
        <ecNumber evidence="4">3.1.3.48</ecNumber>
    </recommendedName>
</protein>
<dbReference type="InterPro" id="IPR036398">
    <property type="entry name" value="CA_dom_sf"/>
</dbReference>
<evidence type="ECO:0000256" key="12">
    <source>
        <dbReference type="ARBA" id="ARBA00022912"/>
    </source>
</evidence>
<dbReference type="SMART" id="SM00194">
    <property type="entry name" value="PTPc"/>
    <property type="match status" value="2"/>
</dbReference>
<feature type="domain" description="Tyrosine-protein phosphatase" evidence="22">
    <location>
        <begin position="2016"/>
        <end position="2275"/>
    </location>
</feature>
<dbReference type="EMBL" id="VXBW01005324">
    <property type="protein sequence ID" value="NXP10633.1"/>
    <property type="molecule type" value="Genomic_DNA"/>
</dbReference>
<dbReference type="Proteomes" id="UP000565698">
    <property type="component" value="Unassembled WGS sequence"/>
</dbReference>
<dbReference type="Pfam" id="PF00041">
    <property type="entry name" value="fn3"/>
    <property type="match status" value="1"/>
</dbReference>
<dbReference type="InterPro" id="IPR000242">
    <property type="entry name" value="PTP_cat"/>
</dbReference>
<evidence type="ECO:0000259" key="25">
    <source>
        <dbReference type="PROSITE" id="PS51144"/>
    </source>
</evidence>
<dbReference type="InterPro" id="IPR013783">
    <property type="entry name" value="Ig-like_fold"/>
</dbReference>
<dbReference type="InterPro" id="IPR029021">
    <property type="entry name" value="Prot-tyrosine_phosphatase-like"/>
</dbReference>
<evidence type="ECO:0000256" key="7">
    <source>
        <dbReference type="ARBA" id="ARBA00022553"/>
    </source>
</evidence>
<dbReference type="PROSITE" id="PS00383">
    <property type="entry name" value="TYR_PHOSPHATASE_1"/>
    <property type="match status" value="1"/>
</dbReference>
<name>A0A7L1XKE2_9AVES</name>
<proteinExistence type="inferred from homology"/>
<feature type="domain" description="Tyrosine-protein phosphatase" evidence="22">
    <location>
        <begin position="1717"/>
        <end position="1985"/>
    </location>
</feature>
<keyword evidence="5" id="KW-1003">Cell membrane</keyword>
<feature type="domain" description="Fibronectin type-III" evidence="24">
    <location>
        <begin position="295"/>
        <end position="392"/>
    </location>
</feature>
<dbReference type="PROSITE" id="PS50056">
    <property type="entry name" value="TYR_PHOSPHATASE_2"/>
    <property type="match status" value="2"/>
</dbReference>
<feature type="non-terminal residue" evidence="26">
    <location>
        <position position="2308"/>
    </location>
</feature>
<feature type="domain" description="Tyrosine specific protein phosphatases" evidence="23">
    <location>
        <begin position="2192"/>
        <end position="2266"/>
    </location>
</feature>
<dbReference type="Gene3D" id="3.10.200.10">
    <property type="entry name" value="Alpha carbonic anhydrase"/>
    <property type="match status" value="1"/>
</dbReference>
<feature type="transmembrane region" description="Helical" evidence="21">
    <location>
        <begin position="1638"/>
        <end position="1662"/>
    </location>
</feature>
<evidence type="ECO:0000256" key="1">
    <source>
        <dbReference type="ARBA" id="ARBA00004251"/>
    </source>
</evidence>
<sequence length="2308" mass="255493">DLVYGYYRQQRKLIEEIDWSYTGTLNQKNWGKKYSACNGAKQSPINIDEDLTQVNVNLKKLKFHGWEKETLEDTFIRNTGKTVEINLTNDYYVSGGGLDTIFKASKITFHWGKCNVSSDGSEHSLEGQKFPLEMQIYCYDADQFTNFEEAIKGNGKLRALSVLFEIGLEDNLDYNPIINGVDSVSRFGKQAALEPFILLNLLPNATDKYYTYNGSLSTPPCSETVEWIVFKDTISISEDQLAVFCEVLTMQQSGYVMLMDYLQNNFREQQYKFFGQVFSSYTGQEEIHEAVCSSEPENVQSDPKNYTSLLVTWERPRVVYDTTIEKFAVFYQQLDGEDQTKHEFLTDGYQDLGAILNNLLPNTSYVLQIVAVCSNGLYGKYSDQVIVDMPLEDTEADLIPELSETEEYEDEVDEKETEVDEETAVIPSADSTINQIRRKDFQVTTSSYSQEKRGTKPNEAKKNRYLTREEELHGKDDVFKAVYYPTSPPVSEISEEEDPFLESRAVTGIPPQLIDFTKGVEEEYIYLSSGTEPTRITTTGHSDEDFLLSPFKPRQESDDFWSSVLTTSSAQLVTEETSQEDSLPSGSPDISTHYVLSQGSIKYVSEGAAPSSSDEPPKHTSSTDGNVWFRKATDLTTGSVDTSDSRQLSQTSYTDAYVEGLKPATVPYSSSPVVSQDTSDVDLELPHYSTFAFSSAELSPHSIPSSSGEYGSASAASEVLSQTTQPVYNGEIPLQPSYSSEVFPLVTPLLFDSQMLDTTPATSDSDVTLHATPVFPSVDVSFEPTLSSYDDVPLLTFSSASSSSKMFHRLYTVSQMFPQSAAPAVASDKVSLHASLTLAEGDTLIQPSLAQYADVVSHQTTHAASETLIFGHNRTHIFSQVEPSSSDLNMHVLPTMSELPYALSSNVGSLQSFSVSYDSAEFVHDSVDVFRQDPLFSSYNNVLVHKPSSIISEADTLLQPTRSLSSDMDWSEAYSGSESLLPDTDTLMVLNVSSSDSVDEITYESSGFSDVNKKLQKGDVIYGDERELQISSSLTEMASSAESKAIPELSTSVSNDDVIKQNTSLQDSPLPVSSTKGILPVSLAFPNAKIFDHDISKLTENHLSVQPLHVTPPAFDDTLLKPMLSASSDQALSSPAYSKMLSSTQPYFYETSATLNNEALLQSSFQSSGDGTLLNVAVVPSDSILAESSRVPKDSSTFDQILHQMTPGTATTETMLHSTSAPSVPDTLSNTFSKPTASLQGLSVSYASEEYVSSSLFNSEDVQQVMPSLHSSDVSFQLTSLENTNAFPPQAASTVTTPFLSGDTLPDVDTPADRPISSSVFERSEAASVSSSSALGFDPVHMPAVVSDSDVPIHHTLPLPNIRISVTTVPPKSEIPVTLSRLLVPSRESSGLSPSVMSSTDLWPSVVEDDYDEYDDGFPVSNCISCTSHREAQDMIVEEQNTKVHNNEDQSNLIISSHSEKPEEEEKISTAASDSRINHAMDRHNFTSVPTLTASMIPKKHNDPTVLENHIQTASVSLQNTSESKSWAVFTSDEESGSGQGTSDSLNDNETSTDFSFPDLNERDTEGAVEAGNSELTPGSSQSSASSVTSDHSSVFNISEAEFKHGLFQFSLTAEASNSSHESRIGLAESLESEKKTVIPLVVVSALTFICLVILVGILIYWRKCFQTAHFYLEDNTSPRVISAPPAPIFPVSDDVGAIPIKHFPKHVADLHASNGFSEEFEEVQSCTVDLGITSDSSNHPDNKNKNRYINIVAYDHTRVKLAQLAEKDGKLTDYINANYVDGYNKPKAYIAAQGPLKSTAEDFWRMIWEHNVEVIVMITNLVEKGRRKCDQYWPAEGSEEYGNFLVTQKSVHVLAYYTVRNFTLRNTKIKKGSQKGRSSGRIVTQYHYTQWPDMGVPEYTLPVLTFVRKASHAKRHAVGPVVVHCSAGVGRTGTYIVLDSMLQQIQHEGTVNVFGFLKHIRTQRNYLVQTEEQYIFIHDALVEAILSKETEVLETHIHAYVNALLIPGPTGKTRLEKQFKLLSQSNTQQCDYSTALKQCNREKNRTSSIIPVERSRVGISSLSGEGTDYINASYIMGYYQSNEFIITQHPLLHTIKDFWRMIWDHNAQLIVMLPDSQNMAEDEFVYWPNKDEPINCETFKVTMIAEEHKCLSNEEKLIIQDFILEATQVQSVLEVRHFQCPKWPNPDSPISKTFELISIIKEETSNRDGPMIVHDEHGGVTAGTFCALTTLMHQLENENSVDVYHVAKMINLMRPGVFTDIEQYQFLYKAILSLVSTRQEENPSASMDSNGSALPDGNAAESLESLV</sequence>
<dbReference type="CDD" id="cd03122">
    <property type="entry name" value="alpha_CARP_receptor_like"/>
    <property type="match status" value="1"/>
</dbReference>
<dbReference type="OrthoDB" id="6022401at2759"/>
<comment type="function">
    <text evidence="18">Protein tyrosine phosphatase that negatively regulates oligodendrocyte precursor proliferation in the embryonic spinal cord. Required for normal differentiation of the precursor cells into mature, fully myelinating oligodendrocytes. May play a role in protecting oligondendrocytes against apoptosis. May play a role in the establishment of contextual memory, probably via the dephosphorylation of proteins that are part of important signaling cascades.</text>
</comment>